<name>A0AAV2CKC9_9ROSI</name>
<dbReference type="Proteomes" id="UP001497516">
    <property type="component" value="Chromosome 1"/>
</dbReference>
<evidence type="ECO:0000256" key="1">
    <source>
        <dbReference type="SAM" id="Phobius"/>
    </source>
</evidence>
<keyword evidence="3" id="KW-1185">Reference proteome</keyword>
<keyword evidence="1" id="KW-0812">Transmembrane</keyword>
<organism evidence="2 3">
    <name type="scientific">Linum trigynum</name>
    <dbReference type="NCBI Taxonomy" id="586398"/>
    <lineage>
        <taxon>Eukaryota</taxon>
        <taxon>Viridiplantae</taxon>
        <taxon>Streptophyta</taxon>
        <taxon>Embryophyta</taxon>
        <taxon>Tracheophyta</taxon>
        <taxon>Spermatophyta</taxon>
        <taxon>Magnoliopsida</taxon>
        <taxon>eudicotyledons</taxon>
        <taxon>Gunneridae</taxon>
        <taxon>Pentapetalae</taxon>
        <taxon>rosids</taxon>
        <taxon>fabids</taxon>
        <taxon>Malpighiales</taxon>
        <taxon>Linaceae</taxon>
        <taxon>Linum</taxon>
    </lineage>
</organism>
<protein>
    <submittedName>
        <fullName evidence="2">Uncharacterized protein</fullName>
    </submittedName>
</protein>
<reference evidence="2 3" key="1">
    <citation type="submission" date="2024-04" db="EMBL/GenBank/DDBJ databases">
        <authorList>
            <person name="Fracassetti M."/>
        </authorList>
    </citation>
    <scope>NUCLEOTIDE SEQUENCE [LARGE SCALE GENOMIC DNA]</scope>
</reference>
<accession>A0AAV2CKC9</accession>
<dbReference type="EMBL" id="OZ034813">
    <property type="protein sequence ID" value="CAL1356651.1"/>
    <property type="molecule type" value="Genomic_DNA"/>
</dbReference>
<evidence type="ECO:0000313" key="2">
    <source>
        <dbReference type="EMBL" id="CAL1356651.1"/>
    </source>
</evidence>
<keyword evidence="1" id="KW-1133">Transmembrane helix</keyword>
<proteinExistence type="predicted"/>
<keyword evidence="1" id="KW-0472">Membrane</keyword>
<feature type="transmembrane region" description="Helical" evidence="1">
    <location>
        <begin position="20"/>
        <end position="49"/>
    </location>
</feature>
<evidence type="ECO:0000313" key="3">
    <source>
        <dbReference type="Proteomes" id="UP001497516"/>
    </source>
</evidence>
<sequence length="84" mass="10196">MELPFLSMLMYLLRNWIKHLILKGMQCNIIVFFFFFFFFFWFGGIIACIHPPTIRFISFDQWVNRIYIINETLNMTKMVMLVSG</sequence>
<dbReference type="AlphaFoldDB" id="A0AAV2CKC9"/>
<gene>
    <name evidence="2" type="ORF">LTRI10_LOCUS4335</name>
</gene>